<dbReference type="EMBL" id="CM056789">
    <property type="protein sequence ID" value="KAJ8718562.1"/>
    <property type="molecule type" value="Genomic_DNA"/>
</dbReference>
<evidence type="ECO:0000313" key="2">
    <source>
        <dbReference type="Proteomes" id="UP001231649"/>
    </source>
</evidence>
<organism evidence="1 2">
    <name type="scientific">Mythimna loreyi</name>
    <dbReference type="NCBI Taxonomy" id="667449"/>
    <lineage>
        <taxon>Eukaryota</taxon>
        <taxon>Metazoa</taxon>
        <taxon>Ecdysozoa</taxon>
        <taxon>Arthropoda</taxon>
        <taxon>Hexapoda</taxon>
        <taxon>Insecta</taxon>
        <taxon>Pterygota</taxon>
        <taxon>Neoptera</taxon>
        <taxon>Endopterygota</taxon>
        <taxon>Lepidoptera</taxon>
        <taxon>Glossata</taxon>
        <taxon>Ditrysia</taxon>
        <taxon>Noctuoidea</taxon>
        <taxon>Noctuidae</taxon>
        <taxon>Noctuinae</taxon>
        <taxon>Hadenini</taxon>
        <taxon>Mythimna</taxon>
    </lineage>
</organism>
<accession>A0ACC2QL34</accession>
<proteinExistence type="predicted"/>
<evidence type="ECO:0000313" key="1">
    <source>
        <dbReference type="EMBL" id="KAJ8718562.1"/>
    </source>
</evidence>
<reference evidence="1" key="1">
    <citation type="submission" date="2023-03" db="EMBL/GenBank/DDBJ databases">
        <title>Chromosome-level genomes of two armyworms, Mythimna separata and Mythimna loreyi, provide insights into the biosynthesis and reception of sex pheromones.</title>
        <authorList>
            <person name="Zhao H."/>
        </authorList>
    </citation>
    <scope>NUCLEOTIDE SEQUENCE</scope>
    <source>
        <strain evidence="1">BeijingLab</strain>
    </source>
</reference>
<gene>
    <name evidence="1" type="ORF">PYW08_002799</name>
</gene>
<protein>
    <submittedName>
        <fullName evidence="1">Uncharacterized protein</fullName>
    </submittedName>
</protein>
<keyword evidence="2" id="KW-1185">Reference proteome</keyword>
<sequence>MNLEESSEVSSCNGQENGDGFNGSERPLKKARFAWQVKGKYHLKNENNDPAKISTTESTACETAGPSGSGCNSSNSNNIDTEQDIQTISGYSLNKNFETLDSVNDADKSGLKPNRRNLSSRESPSSNSFMSSSTLPEEILKDSRSFTYQNKTESKVVKPIDAQTGVSQVPISNYMFQSDDNCDEYEFGLMSMMTTQNYTEDQCIARWQAKQMAKGPLDNTINRILDYMKQNPLEEGNATLESFDVADIINDRPGVDSIENEGILMAISAHGLQNTSNSSSSSNSMSSSSMSMDFKEICVPGIKSPALRISFSPIHSDDECNEEIHHEFEYALDKVQWPYSEKLKTEDNETIPTPTFHGTSSLSFQNLYENLHDNDAAPNDVALDNDNHHDFLDAAVLFAIQSKGLTTFGTDYG</sequence>
<comment type="caution">
    <text evidence="1">The sequence shown here is derived from an EMBL/GenBank/DDBJ whole genome shotgun (WGS) entry which is preliminary data.</text>
</comment>
<name>A0ACC2QL34_9NEOP</name>
<dbReference type="Proteomes" id="UP001231649">
    <property type="component" value="Chromosome 13"/>
</dbReference>